<evidence type="ECO:0000259" key="4">
    <source>
        <dbReference type="PROSITE" id="PS50887"/>
    </source>
</evidence>
<protein>
    <submittedName>
        <fullName evidence="5">Bifunctional diguanylate cyclase/phosphodiesterase</fullName>
    </submittedName>
</protein>
<dbReference type="Gene3D" id="3.30.450.20">
    <property type="entry name" value="PAS domain"/>
    <property type="match status" value="2"/>
</dbReference>
<dbReference type="CDD" id="cd01948">
    <property type="entry name" value="EAL"/>
    <property type="match status" value="1"/>
</dbReference>
<dbReference type="CDD" id="cd01949">
    <property type="entry name" value="GGDEF"/>
    <property type="match status" value="1"/>
</dbReference>
<dbReference type="RefSeq" id="WP_221251300.1">
    <property type="nucleotide sequence ID" value="NZ_AP024355.1"/>
</dbReference>
<feature type="domain" description="EAL" evidence="3">
    <location>
        <begin position="443"/>
        <end position="696"/>
    </location>
</feature>
<dbReference type="PROSITE" id="PS50112">
    <property type="entry name" value="PAS"/>
    <property type="match status" value="1"/>
</dbReference>
<dbReference type="InterPro" id="IPR000160">
    <property type="entry name" value="GGDEF_dom"/>
</dbReference>
<feature type="domain" description="PAS" evidence="1">
    <location>
        <begin position="6"/>
        <end position="63"/>
    </location>
</feature>
<dbReference type="InterPro" id="IPR000700">
    <property type="entry name" value="PAS-assoc_C"/>
</dbReference>
<dbReference type="InterPro" id="IPR001633">
    <property type="entry name" value="EAL_dom"/>
</dbReference>
<dbReference type="Pfam" id="PF13426">
    <property type="entry name" value="PAS_9"/>
    <property type="match status" value="1"/>
</dbReference>
<dbReference type="SMART" id="SM00086">
    <property type="entry name" value="PAC"/>
    <property type="match status" value="2"/>
</dbReference>
<dbReference type="SUPFAM" id="SSF141868">
    <property type="entry name" value="EAL domain-like"/>
    <property type="match status" value="1"/>
</dbReference>
<dbReference type="Pfam" id="PF00990">
    <property type="entry name" value="GGDEF"/>
    <property type="match status" value="1"/>
</dbReference>
<dbReference type="InterPro" id="IPR000014">
    <property type="entry name" value="PAS"/>
</dbReference>
<organism evidence="5 6">
    <name type="scientific">Desulfuromonas versatilis</name>
    <dbReference type="NCBI Taxonomy" id="2802975"/>
    <lineage>
        <taxon>Bacteria</taxon>
        <taxon>Pseudomonadati</taxon>
        <taxon>Thermodesulfobacteriota</taxon>
        <taxon>Desulfuromonadia</taxon>
        <taxon>Desulfuromonadales</taxon>
        <taxon>Desulfuromonadaceae</taxon>
        <taxon>Desulfuromonas</taxon>
    </lineage>
</organism>
<dbReference type="PROSITE" id="PS50887">
    <property type="entry name" value="GGDEF"/>
    <property type="match status" value="1"/>
</dbReference>
<dbReference type="CDD" id="cd00130">
    <property type="entry name" value="PAS"/>
    <property type="match status" value="1"/>
</dbReference>
<dbReference type="Gene3D" id="3.30.70.270">
    <property type="match status" value="1"/>
</dbReference>
<sequence>MVSQEYQERFQFVFNLPAISALIVNARGEFLEANPFACQFLGYAKEEMAGLSVREVTHPEDLEKSLAFYSAEGLQKHRAFHYRKRFLRKDGQTVWGQVSAAWIPGELGEAEHGLVLLQDITEHQTAQESVAAERSFFQSVVDSLGDPVKVVDLNQHILTLNRAAKKMLPENAPAPQTQRCDHASRACQLPCSALDGACNLAVIQKTGQPLVSLQRLELDSGEVHVYEITATPLWNEQGELRGIVETSRNITERLKAAAKIEESEKRLEYLTHYDPLTRLPNQALLLDRLQQTLARAQRSSGKVAVLLLDLDRFKAIIQSLGGRSGNLLLAEVARRLELHVRKADTLARYGEDEFVVVLEQFGDINQVVEVAQRLLDELAREADLDGVPVFVTASIGISLFPEDAGDGDGLLRRAEAAMQRAQEEGGNAYQFYTSGMTTQTRERLELEAQLREAIRSDQLQLYYQPQVNLVSGRCIGSEALVRWMHPHKGMISPGAFIPLAEETGLIEPLGLWGLRTACAWNRSLQERGLTPVPVSVNISARQFFRPNFSALVARILEETGLEARYLELEITESMLMKDVKTAIAVMQQLKEQGISLALDDFGTGYSSLSYLRQFPIKKLKIDQSFIRDLVRDANAAAITRAVIALAQSLNLRVIAEGVETREQAELLKTMGCYEIQGYLFSRPLPAKEAEAYLARG</sequence>
<reference evidence="5 6" key="1">
    <citation type="journal article" date="2016" name="C (Basel)">
        <title>Selective Growth of and Electricity Production by Marine Exoelectrogenic Bacteria in Self-Aggregated Hydrogel of Microbially Reduced Graphene Oxide.</title>
        <authorList>
            <person name="Yoshida N."/>
            <person name="Goto Y."/>
            <person name="Miyata Y."/>
        </authorList>
    </citation>
    <scope>NUCLEOTIDE SEQUENCE [LARGE SCALE GENOMIC DNA]</scope>
    <source>
        <strain evidence="5 6">NIT-T3</strain>
    </source>
</reference>
<feature type="domain" description="PAC" evidence="2">
    <location>
        <begin position="209"/>
        <end position="262"/>
    </location>
</feature>
<dbReference type="PROSITE" id="PS50113">
    <property type="entry name" value="PAC"/>
    <property type="match status" value="2"/>
</dbReference>
<dbReference type="PANTHER" id="PTHR44757">
    <property type="entry name" value="DIGUANYLATE CYCLASE DGCP"/>
    <property type="match status" value="1"/>
</dbReference>
<dbReference type="SUPFAM" id="SSF55785">
    <property type="entry name" value="PYP-like sensor domain (PAS domain)"/>
    <property type="match status" value="2"/>
</dbReference>
<dbReference type="Pfam" id="PF00563">
    <property type="entry name" value="EAL"/>
    <property type="match status" value="1"/>
</dbReference>
<dbReference type="SMART" id="SM00091">
    <property type="entry name" value="PAS"/>
    <property type="match status" value="2"/>
</dbReference>
<dbReference type="NCBIfam" id="TIGR00229">
    <property type="entry name" value="sensory_box"/>
    <property type="match status" value="1"/>
</dbReference>
<dbReference type="InterPro" id="IPR052155">
    <property type="entry name" value="Biofilm_reg_signaling"/>
</dbReference>
<dbReference type="InterPro" id="IPR043128">
    <property type="entry name" value="Rev_trsase/Diguanyl_cyclase"/>
</dbReference>
<feature type="domain" description="PAC" evidence="2">
    <location>
        <begin position="80"/>
        <end position="132"/>
    </location>
</feature>
<evidence type="ECO:0000259" key="2">
    <source>
        <dbReference type="PROSITE" id="PS50113"/>
    </source>
</evidence>
<dbReference type="SUPFAM" id="SSF55073">
    <property type="entry name" value="Nucleotide cyclase"/>
    <property type="match status" value="1"/>
</dbReference>
<dbReference type="SMART" id="SM00267">
    <property type="entry name" value="GGDEF"/>
    <property type="match status" value="1"/>
</dbReference>
<dbReference type="InterPro" id="IPR035965">
    <property type="entry name" value="PAS-like_dom_sf"/>
</dbReference>
<evidence type="ECO:0000313" key="6">
    <source>
        <dbReference type="Proteomes" id="UP001319827"/>
    </source>
</evidence>
<dbReference type="EMBL" id="AP024355">
    <property type="protein sequence ID" value="BCR03860.1"/>
    <property type="molecule type" value="Genomic_DNA"/>
</dbReference>
<dbReference type="InterPro" id="IPR035919">
    <property type="entry name" value="EAL_sf"/>
</dbReference>
<dbReference type="Pfam" id="PF08448">
    <property type="entry name" value="PAS_4"/>
    <property type="match status" value="1"/>
</dbReference>
<accession>A0ABM8HQ46</accession>
<dbReference type="InterPro" id="IPR029787">
    <property type="entry name" value="Nucleotide_cyclase"/>
</dbReference>
<keyword evidence="6" id="KW-1185">Reference proteome</keyword>
<feature type="domain" description="GGDEF" evidence="4">
    <location>
        <begin position="301"/>
        <end position="434"/>
    </location>
</feature>
<evidence type="ECO:0000313" key="5">
    <source>
        <dbReference type="EMBL" id="BCR03860.1"/>
    </source>
</evidence>
<dbReference type="InterPro" id="IPR013656">
    <property type="entry name" value="PAS_4"/>
</dbReference>
<dbReference type="Gene3D" id="3.20.20.450">
    <property type="entry name" value="EAL domain"/>
    <property type="match status" value="1"/>
</dbReference>
<dbReference type="SMART" id="SM00052">
    <property type="entry name" value="EAL"/>
    <property type="match status" value="1"/>
</dbReference>
<dbReference type="InterPro" id="IPR001610">
    <property type="entry name" value="PAC"/>
</dbReference>
<reference evidence="5 6" key="2">
    <citation type="journal article" date="2021" name="Int. J. Syst. Evol. Microbiol.">
        <title>Isolation and Polyphasic Characterization of Desulfuromonas versatilis sp. Nov., an Electrogenic Bacteria Capable of Versatile Metabolism Isolated from a Graphene Oxide-Reducing Enrichment Culture.</title>
        <authorList>
            <person name="Xie L."/>
            <person name="Yoshida N."/>
            <person name="Ishii S."/>
            <person name="Meng L."/>
        </authorList>
    </citation>
    <scope>NUCLEOTIDE SEQUENCE [LARGE SCALE GENOMIC DNA]</scope>
    <source>
        <strain evidence="5 6">NIT-T3</strain>
    </source>
</reference>
<dbReference type="NCBIfam" id="TIGR00254">
    <property type="entry name" value="GGDEF"/>
    <property type="match status" value="1"/>
</dbReference>
<evidence type="ECO:0000259" key="1">
    <source>
        <dbReference type="PROSITE" id="PS50112"/>
    </source>
</evidence>
<evidence type="ECO:0000259" key="3">
    <source>
        <dbReference type="PROSITE" id="PS50883"/>
    </source>
</evidence>
<dbReference type="PANTHER" id="PTHR44757:SF2">
    <property type="entry name" value="BIOFILM ARCHITECTURE MAINTENANCE PROTEIN MBAA"/>
    <property type="match status" value="1"/>
</dbReference>
<dbReference type="PROSITE" id="PS50883">
    <property type="entry name" value="EAL"/>
    <property type="match status" value="1"/>
</dbReference>
<proteinExistence type="predicted"/>
<name>A0ABM8HQ46_9BACT</name>
<dbReference type="Proteomes" id="UP001319827">
    <property type="component" value="Chromosome"/>
</dbReference>
<gene>
    <name evidence="5" type="ORF">DESUT3_09290</name>
</gene>